<evidence type="ECO:0000313" key="2">
    <source>
        <dbReference type="Proteomes" id="UP001164539"/>
    </source>
</evidence>
<gene>
    <name evidence="1" type="ORF">OWV82_020807</name>
</gene>
<dbReference type="EMBL" id="CM051404">
    <property type="protein sequence ID" value="KAJ4707262.1"/>
    <property type="molecule type" value="Genomic_DNA"/>
</dbReference>
<keyword evidence="2" id="KW-1185">Reference proteome</keyword>
<organism evidence="1 2">
    <name type="scientific">Melia azedarach</name>
    <name type="common">Chinaberry tree</name>
    <dbReference type="NCBI Taxonomy" id="155640"/>
    <lineage>
        <taxon>Eukaryota</taxon>
        <taxon>Viridiplantae</taxon>
        <taxon>Streptophyta</taxon>
        <taxon>Embryophyta</taxon>
        <taxon>Tracheophyta</taxon>
        <taxon>Spermatophyta</taxon>
        <taxon>Magnoliopsida</taxon>
        <taxon>eudicotyledons</taxon>
        <taxon>Gunneridae</taxon>
        <taxon>Pentapetalae</taxon>
        <taxon>rosids</taxon>
        <taxon>malvids</taxon>
        <taxon>Sapindales</taxon>
        <taxon>Meliaceae</taxon>
        <taxon>Melia</taxon>
    </lineage>
</organism>
<protein>
    <submittedName>
        <fullName evidence="1">Receptor-like protein kinase</fullName>
    </submittedName>
</protein>
<accession>A0ACC1X8I2</accession>
<comment type="caution">
    <text evidence="1">The sequence shown here is derived from an EMBL/GenBank/DDBJ whole genome shotgun (WGS) entry which is preliminary data.</text>
</comment>
<name>A0ACC1X8I2_MELAZ</name>
<proteinExistence type="predicted"/>
<sequence length="898" mass="99748">MASFADLYIFIPFLVLLSTAAEDTSSPYVPTDIILLNCGESSNTTSSDGRSWDGDARSKFFSSTAKSSVSKASYQDHSASQVPYMTARIFPSPFTYAIPASPGPKFLRLYFYPVPYPGVLDNISTAFFSVSVNNYMLLNNFSAYLTASAVNPPAASFIKEFIISVSNNQVLNLTFTPSPSSYAFINGIEIVSMPDNLYTTKSDNKPIPFVNSNIFFYFDKPVALETAYRLNVGGPYVSAKDDTGMFREWQDDSNNIYAAAYGVTPQPSGVTVKYTGDTPAYTAPTVVYTTSRTMGKDPNLNKRYNLTWIFSVDPGFNYLVRLHFCETQLEVTRENQRVFSIFINNQTAEKDADVINWSGGSGIPVFKDYVVSVPIDDNHSSKQDFWLDLHPFLDLDPLPKFADAILNGLEMFKINNSDGNLAGPNPEPKLGSMPPEPQTILRDRRKTKRALLVVIIVVSVLGAVFAISLLCFFIFRSKRRTVKSATIQKTKSSWDPISYTVNSVNTNASPLPSDLCRRFSLAEIKRSTSDFDEHGIVGSGGFGHVYKGCIDCDGSTTVAIKRLNSLSTQGFREFHTEIEMISKVRHLHVVSLLGFCDEEGEMILVYEYMTRGNLRSHLYNSRNPPLPWKRRLEICIGAARGLYYLHAGAKHTIIHRDVKSTNILLDENWAAKISDFGLSRMGPTGLSKTHVSTVVKGSFGYVDPEYYRRQHLTEKSDVYAFGVVLLEVLFARPSVINGVKKEEASLVSWARLCSARGTVDQIVDPHLRGEIAQVCLNKYMEIAESCVRDEGIQRPTMCDVLWGLEFALQLQEIAEKNKNGGDDCIEAKKRKESPLLPRGDVTTTDDDDPFSGSGSGGHVALSRSTMSSGGKSINRYDYVDGLKSEENIFSEIEDPKGR</sequence>
<evidence type="ECO:0000313" key="1">
    <source>
        <dbReference type="EMBL" id="KAJ4707262.1"/>
    </source>
</evidence>
<dbReference type="Proteomes" id="UP001164539">
    <property type="component" value="Chromosome 11"/>
</dbReference>
<reference evidence="1 2" key="1">
    <citation type="journal article" date="2023" name="Science">
        <title>Complex scaffold remodeling in plant triterpene biosynthesis.</title>
        <authorList>
            <person name="De La Pena R."/>
            <person name="Hodgson H."/>
            <person name="Liu J.C."/>
            <person name="Stephenson M.J."/>
            <person name="Martin A.C."/>
            <person name="Owen C."/>
            <person name="Harkess A."/>
            <person name="Leebens-Mack J."/>
            <person name="Jimenez L.E."/>
            <person name="Osbourn A."/>
            <person name="Sattely E.S."/>
        </authorList>
    </citation>
    <scope>NUCLEOTIDE SEQUENCE [LARGE SCALE GENOMIC DNA]</scope>
    <source>
        <strain evidence="2">cv. JPN11</strain>
        <tissue evidence="1">Leaf</tissue>
    </source>
</reference>